<name>A0A1G9H5D7_9BACT</name>
<comment type="similarity">
    <text evidence="2">Belongs to the phospholipase D family.</text>
</comment>
<dbReference type="CDD" id="cd09171">
    <property type="entry name" value="PLDc_vPLD6_like"/>
    <property type="match status" value="1"/>
</dbReference>
<keyword evidence="6" id="KW-0443">Lipid metabolism</keyword>
<comment type="catalytic activity">
    <reaction evidence="1">
        <text>a 1,2-diacyl-sn-glycero-3-phosphocholine + H2O = a 1,2-diacyl-sn-glycero-3-phosphate + choline + H(+)</text>
        <dbReference type="Rhea" id="RHEA:14445"/>
        <dbReference type="ChEBI" id="CHEBI:15354"/>
        <dbReference type="ChEBI" id="CHEBI:15377"/>
        <dbReference type="ChEBI" id="CHEBI:15378"/>
        <dbReference type="ChEBI" id="CHEBI:57643"/>
        <dbReference type="ChEBI" id="CHEBI:58608"/>
        <dbReference type="EC" id="3.1.4.4"/>
    </reaction>
</comment>
<dbReference type="GO" id="GO:0016891">
    <property type="term" value="F:RNA endonuclease activity producing 5'-phosphomonoesters, hydrolytic mechanism"/>
    <property type="evidence" value="ECO:0007669"/>
    <property type="project" value="TreeGrafter"/>
</dbReference>
<dbReference type="AlphaFoldDB" id="A0A1G9H5D7"/>
<dbReference type="EC" id="3.1.4.4" evidence="3"/>
<dbReference type="GO" id="GO:0004630">
    <property type="term" value="F:phospholipase D activity"/>
    <property type="evidence" value="ECO:0007669"/>
    <property type="project" value="UniProtKB-EC"/>
</dbReference>
<dbReference type="SUPFAM" id="SSF56024">
    <property type="entry name" value="Phospholipase D/nuclease"/>
    <property type="match status" value="1"/>
</dbReference>
<evidence type="ECO:0000256" key="5">
    <source>
        <dbReference type="ARBA" id="ARBA00022963"/>
    </source>
</evidence>
<evidence type="ECO:0000256" key="3">
    <source>
        <dbReference type="ARBA" id="ARBA00012027"/>
    </source>
</evidence>
<evidence type="ECO:0000256" key="4">
    <source>
        <dbReference type="ARBA" id="ARBA00022801"/>
    </source>
</evidence>
<evidence type="ECO:0000313" key="9">
    <source>
        <dbReference type="Proteomes" id="UP000198510"/>
    </source>
</evidence>
<keyword evidence="5" id="KW-0442">Lipid degradation</keyword>
<feature type="domain" description="Phospholipase D-like" evidence="7">
    <location>
        <begin position="102"/>
        <end position="225"/>
    </location>
</feature>
<dbReference type="EMBL" id="FNFO01000004">
    <property type="protein sequence ID" value="SDL07653.1"/>
    <property type="molecule type" value="Genomic_DNA"/>
</dbReference>
<evidence type="ECO:0000256" key="1">
    <source>
        <dbReference type="ARBA" id="ARBA00000798"/>
    </source>
</evidence>
<organism evidence="8 9">
    <name type="scientific">Catalinimonas alkaloidigena</name>
    <dbReference type="NCBI Taxonomy" id="1075417"/>
    <lineage>
        <taxon>Bacteria</taxon>
        <taxon>Pseudomonadati</taxon>
        <taxon>Bacteroidota</taxon>
        <taxon>Cytophagia</taxon>
        <taxon>Cytophagales</taxon>
        <taxon>Catalimonadaceae</taxon>
        <taxon>Catalinimonas</taxon>
    </lineage>
</organism>
<gene>
    <name evidence="8" type="ORF">SAMN05421823_104311</name>
</gene>
<reference evidence="8 9" key="1">
    <citation type="submission" date="2016-10" db="EMBL/GenBank/DDBJ databases">
        <authorList>
            <person name="de Groot N.N."/>
        </authorList>
    </citation>
    <scope>NUCLEOTIDE SEQUENCE [LARGE SCALE GENOMIC DNA]</scope>
    <source>
        <strain evidence="8 9">DSM 25186</strain>
    </source>
</reference>
<evidence type="ECO:0000259" key="7">
    <source>
        <dbReference type="Pfam" id="PF13091"/>
    </source>
</evidence>
<accession>A0A1G9H5D7</accession>
<keyword evidence="9" id="KW-1185">Reference proteome</keyword>
<evidence type="ECO:0000256" key="6">
    <source>
        <dbReference type="ARBA" id="ARBA00023098"/>
    </source>
</evidence>
<dbReference type="STRING" id="1075417.SAMN05421823_104311"/>
<dbReference type="InterPro" id="IPR051406">
    <property type="entry name" value="PLD_domain"/>
</dbReference>
<dbReference type="OrthoDB" id="9762009at2"/>
<dbReference type="InterPro" id="IPR025202">
    <property type="entry name" value="PLD-like_dom"/>
</dbReference>
<dbReference type="Proteomes" id="UP000198510">
    <property type="component" value="Unassembled WGS sequence"/>
</dbReference>
<evidence type="ECO:0000256" key="2">
    <source>
        <dbReference type="ARBA" id="ARBA00008664"/>
    </source>
</evidence>
<dbReference type="Pfam" id="PF13091">
    <property type="entry name" value="PLDc_2"/>
    <property type="match status" value="1"/>
</dbReference>
<dbReference type="Gene3D" id="3.30.870.10">
    <property type="entry name" value="Endonuclease Chain A"/>
    <property type="match status" value="1"/>
</dbReference>
<dbReference type="RefSeq" id="WP_089682311.1">
    <property type="nucleotide sequence ID" value="NZ_FNFO01000004.1"/>
</dbReference>
<sequence length="233" mass="26370">MTHDALEASLARTFEDYLLSQEEKSALREALAPFRYDTATLNFARNRAFDLVEAHARTATFAPDALRWLEHVIKTIDTMRETATLPLADAHFSPGSACADRIIQLVEHTRLSLDICVFTISDDRISRALVEAHQRGIAVRIVTDNDKSNDRGSDVYHFAEEGLAVRIDTSPNHMHHKFAIFDQHTLVNGSFNWTRSASHYNQENITVLTDLNVLSAFRATFDRLWTDCVPLLS</sequence>
<evidence type="ECO:0000313" key="8">
    <source>
        <dbReference type="EMBL" id="SDL07653.1"/>
    </source>
</evidence>
<proteinExistence type="inferred from homology"/>
<protein>
    <recommendedName>
        <fullName evidence="3">phospholipase D</fullName>
        <ecNumber evidence="3">3.1.4.4</ecNumber>
    </recommendedName>
</protein>
<dbReference type="GO" id="GO:0016042">
    <property type="term" value="P:lipid catabolic process"/>
    <property type="evidence" value="ECO:0007669"/>
    <property type="project" value="UniProtKB-KW"/>
</dbReference>
<dbReference type="PANTHER" id="PTHR43856:SF1">
    <property type="entry name" value="MITOCHONDRIAL CARDIOLIPIN HYDROLASE"/>
    <property type="match status" value="1"/>
</dbReference>
<dbReference type="PANTHER" id="PTHR43856">
    <property type="entry name" value="CARDIOLIPIN HYDROLASE"/>
    <property type="match status" value="1"/>
</dbReference>
<keyword evidence="4" id="KW-0378">Hydrolase</keyword>